<dbReference type="EMBL" id="CAAALY010245707">
    <property type="protein sequence ID" value="VEL33394.1"/>
    <property type="molecule type" value="Genomic_DNA"/>
</dbReference>
<organism evidence="2 3">
    <name type="scientific">Protopolystoma xenopodis</name>
    <dbReference type="NCBI Taxonomy" id="117903"/>
    <lineage>
        <taxon>Eukaryota</taxon>
        <taxon>Metazoa</taxon>
        <taxon>Spiralia</taxon>
        <taxon>Lophotrochozoa</taxon>
        <taxon>Platyhelminthes</taxon>
        <taxon>Monogenea</taxon>
        <taxon>Polyopisthocotylea</taxon>
        <taxon>Polystomatidea</taxon>
        <taxon>Polystomatidae</taxon>
        <taxon>Protopolystoma</taxon>
    </lineage>
</organism>
<proteinExistence type="predicted"/>
<comment type="caution">
    <text evidence="2">The sequence shown here is derived from an EMBL/GenBank/DDBJ whole genome shotgun (WGS) entry which is preliminary data.</text>
</comment>
<evidence type="ECO:0000313" key="2">
    <source>
        <dbReference type="EMBL" id="VEL33394.1"/>
    </source>
</evidence>
<evidence type="ECO:0000256" key="1">
    <source>
        <dbReference type="SAM" id="MobiDB-lite"/>
    </source>
</evidence>
<protein>
    <submittedName>
        <fullName evidence="2">Uncharacterized protein</fullName>
    </submittedName>
</protein>
<keyword evidence="3" id="KW-1185">Reference proteome</keyword>
<name>A0A3S5B0T0_9PLAT</name>
<evidence type="ECO:0000313" key="3">
    <source>
        <dbReference type="Proteomes" id="UP000784294"/>
    </source>
</evidence>
<dbReference type="AlphaFoldDB" id="A0A3S5B0T0"/>
<feature type="region of interest" description="Disordered" evidence="1">
    <location>
        <begin position="203"/>
        <end position="227"/>
    </location>
</feature>
<reference evidence="2" key="1">
    <citation type="submission" date="2018-11" db="EMBL/GenBank/DDBJ databases">
        <authorList>
            <consortium name="Pathogen Informatics"/>
        </authorList>
    </citation>
    <scope>NUCLEOTIDE SEQUENCE</scope>
</reference>
<sequence length="303" mass="34769">MNETSEWIFLFADHRRESLTELFDTNDHRNCLTHRSTHTFHVKRQHGAQLISVDRLRRCGHSFQTVTTTIFDANDRRCATVMSILVVERRHGPAHIIDVKRQHGSSTHGLSKLNLKVDLKRGTLFSGDVRSFRWWIIGAHRQFPSTICESPRRSSTWRANEDVNVYVVLQIVIINGAEYCFLFFFNIFTFSFSSIASTRWFKQRETTRRPKKESESKREGKREREAGVKTRMATVDDANSGRWDSGFVYVPTGRRLASIFQSSRQLSPSPAEPTLSLSPAFLLSQKRGPARPGPALFNLVSLV</sequence>
<accession>A0A3S5B0T0</accession>
<gene>
    <name evidence="2" type="ORF">PXEA_LOCUS26834</name>
</gene>
<dbReference type="Proteomes" id="UP000784294">
    <property type="component" value="Unassembled WGS sequence"/>
</dbReference>